<dbReference type="EMBL" id="BOPG01000107">
    <property type="protein sequence ID" value="GIJ64091.1"/>
    <property type="molecule type" value="Genomic_DNA"/>
</dbReference>
<protein>
    <submittedName>
        <fullName evidence="2">Serine hydrolase</fullName>
    </submittedName>
</protein>
<dbReference type="SUPFAM" id="SSF56601">
    <property type="entry name" value="beta-lactamase/transpeptidase-like"/>
    <property type="match status" value="1"/>
</dbReference>
<organism evidence="2 3">
    <name type="scientific">Virgisporangium aurantiacum</name>
    <dbReference type="NCBI Taxonomy" id="175570"/>
    <lineage>
        <taxon>Bacteria</taxon>
        <taxon>Bacillati</taxon>
        <taxon>Actinomycetota</taxon>
        <taxon>Actinomycetes</taxon>
        <taxon>Micromonosporales</taxon>
        <taxon>Micromonosporaceae</taxon>
        <taxon>Virgisporangium</taxon>
    </lineage>
</organism>
<dbReference type="AlphaFoldDB" id="A0A8J4E729"/>
<evidence type="ECO:0000313" key="3">
    <source>
        <dbReference type="Proteomes" id="UP000612585"/>
    </source>
</evidence>
<evidence type="ECO:0000313" key="2">
    <source>
        <dbReference type="EMBL" id="GIJ64091.1"/>
    </source>
</evidence>
<sequence>MAIDGTFDPRFAGVRDEFERNFAERGEVGASVCVTVDGETVVDLWGGTADPTTGRVWDRDTLGHVWSATKGATALCAHILAARGQLDLDAPVVTYWPEFGKNGKESVLVRHLLSHQAGLPAVRAPLPAGCFYDWQLMADALAAEEPFWRPGTRNGYHALTFGFLVGEVVRRVSGRSLGTFFADEVAGPLGLEFWLGLPAEHEPRVAPTVPAAPAGPGDAVPSFYVAALSDPASVPGLVLANNGGYMLVPGESDSRAAHAAEMGAIGGITQARGLAGMYRPLALGGTVDGVTLVGPAQLYRMGAVVAATSVDAVLLVPTRWSMGYTKTIDNSHLPVADREGLLLTETAFGHPGMGGSLGFADPGLRLSFGYTMNRQGTGLGVNERGQSLVDAVYQALGCRRVDDAGHWYH</sequence>
<evidence type="ECO:0000259" key="1">
    <source>
        <dbReference type="Pfam" id="PF00144"/>
    </source>
</evidence>
<dbReference type="PANTHER" id="PTHR43319:SF3">
    <property type="entry name" value="BETA-LACTAMASE-RELATED DOMAIN-CONTAINING PROTEIN"/>
    <property type="match status" value="1"/>
</dbReference>
<dbReference type="InterPro" id="IPR052907">
    <property type="entry name" value="Beta-lactamase/esterase"/>
</dbReference>
<reference evidence="2" key="1">
    <citation type="submission" date="2021-01" db="EMBL/GenBank/DDBJ databases">
        <title>Whole genome shotgun sequence of Virgisporangium aurantiacum NBRC 16421.</title>
        <authorList>
            <person name="Komaki H."/>
            <person name="Tamura T."/>
        </authorList>
    </citation>
    <scope>NUCLEOTIDE SEQUENCE</scope>
    <source>
        <strain evidence="2">NBRC 16421</strain>
    </source>
</reference>
<keyword evidence="2" id="KW-0378">Hydrolase</keyword>
<comment type="caution">
    <text evidence="2">The sequence shown here is derived from an EMBL/GenBank/DDBJ whole genome shotgun (WGS) entry which is preliminary data.</text>
</comment>
<dbReference type="RefSeq" id="WP_204011975.1">
    <property type="nucleotide sequence ID" value="NZ_BOPG01000107.1"/>
</dbReference>
<keyword evidence="3" id="KW-1185">Reference proteome</keyword>
<dbReference type="InterPro" id="IPR012338">
    <property type="entry name" value="Beta-lactam/transpept-like"/>
</dbReference>
<dbReference type="GO" id="GO:0016787">
    <property type="term" value="F:hydrolase activity"/>
    <property type="evidence" value="ECO:0007669"/>
    <property type="project" value="UniProtKB-KW"/>
</dbReference>
<proteinExistence type="predicted"/>
<accession>A0A8J4E729</accession>
<dbReference type="Gene3D" id="3.40.710.10">
    <property type="entry name" value="DD-peptidase/beta-lactamase superfamily"/>
    <property type="match status" value="1"/>
</dbReference>
<dbReference type="InterPro" id="IPR001466">
    <property type="entry name" value="Beta-lactam-related"/>
</dbReference>
<feature type="domain" description="Beta-lactamase-related" evidence="1">
    <location>
        <begin position="18"/>
        <end position="378"/>
    </location>
</feature>
<dbReference type="Proteomes" id="UP000612585">
    <property type="component" value="Unassembled WGS sequence"/>
</dbReference>
<dbReference type="Pfam" id="PF00144">
    <property type="entry name" value="Beta-lactamase"/>
    <property type="match status" value="1"/>
</dbReference>
<dbReference type="PANTHER" id="PTHR43319">
    <property type="entry name" value="BETA-LACTAMASE-RELATED"/>
    <property type="match status" value="1"/>
</dbReference>
<gene>
    <name evidence="2" type="ORF">Vau01_116070</name>
</gene>
<name>A0A8J4E729_9ACTN</name>